<proteinExistence type="predicted"/>
<gene>
    <name evidence="1" type="ORF">F4820DRAFT_61277</name>
</gene>
<protein>
    <submittedName>
        <fullName evidence="1">Uncharacterized protein</fullName>
    </submittedName>
</protein>
<reference evidence="1 2" key="1">
    <citation type="journal article" date="2022" name="New Phytol.">
        <title>Ecological generalism drives hyperdiversity of secondary metabolite gene clusters in xylarialean endophytes.</title>
        <authorList>
            <person name="Franco M.E.E."/>
            <person name="Wisecaver J.H."/>
            <person name="Arnold A.E."/>
            <person name="Ju Y.M."/>
            <person name="Slot J.C."/>
            <person name="Ahrendt S."/>
            <person name="Moore L.P."/>
            <person name="Eastman K.E."/>
            <person name="Scott K."/>
            <person name="Konkel Z."/>
            <person name="Mondo S.J."/>
            <person name="Kuo A."/>
            <person name="Hayes R.D."/>
            <person name="Haridas S."/>
            <person name="Andreopoulos B."/>
            <person name="Riley R."/>
            <person name="LaButti K."/>
            <person name="Pangilinan J."/>
            <person name="Lipzen A."/>
            <person name="Amirebrahimi M."/>
            <person name="Yan J."/>
            <person name="Adam C."/>
            <person name="Keymanesh K."/>
            <person name="Ng V."/>
            <person name="Louie K."/>
            <person name="Northen T."/>
            <person name="Drula E."/>
            <person name="Henrissat B."/>
            <person name="Hsieh H.M."/>
            <person name="Youens-Clark K."/>
            <person name="Lutzoni F."/>
            <person name="Miadlikowska J."/>
            <person name="Eastwood D.C."/>
            <person name="Hamelin R.C."/>
            <person name="Grigoriev I.V."/>
            <person name="U'Ren J.M."/>
        </authorList>
    </citation>
    <scope>NUCLEOTIDE SEQUENCE [LARGE SCALE GENOMIC DNA]</scope>
    <source>
        <strain evidence="1 2">CBS 119005</strain>
    </source>
</reference>
<dbReference type="EMBL" id="MU393433">
    <property type="protein sequence ID" value="KAI4869062.1"/>
    <property type="molecule type" value="Genomic_DNA"/>
</dbReference>
<evidence type="ECO:0000313" key="2">
    <source>
        <dbReference type="Proteomes" id="UP001497700"/>
    </source>
</evidence>
<keyword evidence="2" id="KW-1185">Reference proteome</keyword>
<accession>A0ACB9ZBD1</accession>
<comment type="caution">
    <text evidence="1">The sequence shown here is derived from an EMBL/GenBank/DDBJ whole genome shotgun (WGS) entry which is preliminary data.</text>
</comment>
<dbReference type="Proteomes" id="UP001497700">
    <property type="component" value="Unassembled WGS sequence"/>
</dbReference>
<sequence>MPTATVPERHFVGHGDIIVEANLVPEQFYANAFVLGDLQPQQMEILRTLPIDESPEQTHPRNIGQVVEGAGSDQERSRLGKNLLDSFALIFAQPGPEGVVATAMEISDTEPHMYTIYLSKNYIEYGSISSLAGHIEELFNTGDKNNLQNNVWKAILLNCYPSICKSINETFEIFKSYSKPEILDYIQDTRTSINTWVSGATYLLSILDKLHWYILDIYRKGLDPKRQNEKHGVIELHSTSAGSELTDFLDEVAQPCFQLLEFHGDSLPVWLKMCLKVPLEKLQQKQEQNWLPEPGRWTWKLRRLIYTIASYRRAWYDIIRFKRHHNSATLRFVTVHREDLTTSMAVRCIADAGIRMKILKEGSKDKFIEKYRSNLAKDNAARSNHCPGCMAAPGSDSSLKSYLENEEDWACLWVHCEMQILELLLTRDHSKFFNYIGCSKGPCWLCYHTVKNMTSKFEMREPHLKLYPGWKPPAFKDSPPHREQCIKVLRFLDLELRKLARRAYQKNDPKDSSLASLI</sequence>
<organism evidence="1 2">
    <name type="scientific">Hypoxylon rubiginosum</name>
    <dbReference type="NCBI Taxonomy" id="110542"/>
    <lineage>
        <taxon>Eukaryota</taxon>
        <taxon>Fungi</taxon>
        <taxon>Dikarya</taxon>
        <taxon>Ascomycota</taxon>
        <taxon>Pezizomycotina</taxon>
        <taxon>Sordariomycetes</taxon>
        <taxon>Xylariomycetidae</taxon>
        <taxon>Xylariales</taxon>
        <taxon>Hypoxylaceae</taxon>
        <taxon>Hypoxylon</taxon>
    </lineage>
</organism>
<name>A0ACB9ZBD1_9PEZI</name>
<evidence type="ECO:0000313" key="1">
    <source>
        <dbReference type="EMBL" id="KAI4869062.1"/>
    </source>
</evidence>